<keyword evidence="2" id="KW-1185">Reference proteome</keyword>
<proteinExistence type="predicted"/>
<evidence type="ECO:0000313" key="2">
    <source>
        <dbReference type="Proteomes" id="UP001153076"/>
    </source>
</evidence>
<dbReference type="AlphaFoldDB" id="A0A9Q1JT87"/>
<sequence length="211" mass="24532">MFRRRKGFAPSLGDSFSGIELDSSVGSSSIFVSNSIDIMTRFENKKQFDEELSRFIYNSIKSFYISQCTCMSNLAKEELQLWQRAVELRFQYQYICYAFYMFSNYIKEGNTSTPSTLFMRGHRKGDAESGKVFMDDRCKALGYCKKNMRHLELSMVLKIGHKRQRCSIMRFQVDGVRNPPFVVRVLVLPCFITNKLLLPPSLFYILSLGIF</sequence>
<protein>
    <submittedName>
        <fullName evidence="1">Uncharacterized protein</fullName>
    </submittedName>
</protein>
<evidence type="ECO:0000313" key="1">
    <source>
        <dbReference type="EMBL" id="KAJ8430625.1"/>
    </source>
</evidence>
<dbReference type="Proteomes" id="UP001153076">
    <property type="component" value="Unassembled WGS sequence"/>
</dbReference>
<name>A0A9Q1JT87_9CARY</name>
<organism evidence="1 2">
    <name type="scientific">Carnegiea gigantea</name>
    <dbReference type="NCBI Taxonomy" id="171969"/>
    <lineage>
        <taxon>Eukaryota</taxon>
        <taxon>Viridiplantae</taxon>
        <taxon>Streptophyta</taxon>
        <taxon>Embryophyta</taxon>
        <taxon>Tracheophyta</taxon>
        <taxon>Spermatophyta</taxon>
        <taxon>Magnoliopsida</taxon>
        <taxon>eudicotyledons</taxon>
        <taxon>Gunneridae</taxon>
        <taxon>Pentapetalae</taxon>
        <taxon>Caryophyllales</taxon>
        <taxon>Cactineae</taxon>
        <taxon>Cactaceae</taxon>
        <taxon>Cactoideae</taxon>
        <taxon>Echinocereeae</taxon>
        <taxon>Carnegiea</taxon>
    </lineage>
</organism>
<reference evidence="1" key="1">
    <citation type="submission" date="2022-04" db="EMBL/GenBank/DDBJ databases">
        <title>Carnegiea gigantea Genome sequencing and assembly v2.</title>
        <authorList>
            <person name="Copetti D."/>
            <person name="Sanderson M.J."/>
            <person name="Burquez A."/>
            <person name="Wojciechowski M.F."/>
        </authorList>
    </citation>
    <scope>NUCLEOTIDE SEQUENCE</scope>
    <source>
        <strain evidence="1">SGP5-SGP5p</strain>
        <tissue evidence="1">Aerial part</tissue>
    </source>
</reference>
<dbReference type="EMBL" id="JAKOGI010000778">
    <property type="protein sequence ID" value="KAJ8430625.1"/>
    <property type="molecule type" value="Genomic_DNA"/>
</dbReference>
<comment type="caution">
    <text evidence="1">The sequence shown here is derived from an EMBL/GenBank/DDBJ whole genome shotgun (WGS) entry which is preliminary data.</text>
</comment>
<accession>A0A9Q1JT87</accession>
<gene>
    <name evidence="1" type="ORF">Cgig2_008305</name>
</gene>